<sequence length="53" mass="6197">MLRGQLVFFQQHKFILKNSPYKHNQIRKTDEKRTNRSARQSNRGHLAVGSCGN</sequence>
<name>A0A0R0LWL1_9MICR</name>
<gene>
    <name evidence="2" type="ORF">M153_6010003284</name>
</gene>
<feature type="region of interest" description="Disordered" evidence="1">
    <location>
        <begin position="22"/>
        <end position="53"/>
    </location>
</feature>
<dbReference type="Proteomes" id="UP000051530">
    <property type="component" value="Unassembled WGS sequence"/>
</dbReference>
<dbReference type="AlphaFoldDB" id="A0A0R0LWL1"/>
<comment type="caution">
    <text evidence="2">The sequence shown here is derived from an EMBL/GenBank/DDBJ whole genome shotgun (WGS) entry which is preliminary data.</text>
</comment>
<reference evidence="2 3" key="1">
    <citation type="submission" date="2015-07" db="EMBL/GenBank/DDBJ databases">
        <title>The genome of Pseudoloma neurophilia, a relevant intracellular parasite of the zebrafish.</title>
        <authorList>
            <person name="Ndikumana S."/>
            <person name="Pelin A."/>
            <person name="Sanders J."/>
            <person name="Corradi N."/>
        </authorList>
    </citation>
    <scope>NUCLEOTIDE SEQUENCE [LARGE SCALE GENOMIC DNA]</scope>
    <source>
        <strain evidence="2 3">MK1</strain>
    </source>
</reference>
<accession>A0A0R0LWL1</accession>
<dbReference type="EMBL" id="LGUB01000231">
    <property type="protein sequence ID" value="KRH93740.1"/>
    <property type="molecule type" value="Genomic_DNA"/>
</dbReference>
<dbReference type="VEuPathDB" id="MicrosporidiaDB:M153_6010003284"/>
<proteinExistence type="predicted"/>
<evidence type="ECO:0000313" key="3">
    <source>
        <dbReference type="Proteomes" id="UP000051530"/>
    </source>
</evidence>
<evidence type="ECO:0000256" key="1">
    <source>
        <dbReference type="SAM" id="MobiDB-lite"/>
    </source>
</evidence>
<organism evidence="2 3">
    <name type="scientific">Pseudoloma neurophilia</name>
    <dbReference type="NCBI Taxonomy" id="146866"/>
    <lineage>
        <taxon>Eukaryota</taxon>
        <taxon>Fungi</taxon>
        <taxon>Fungi incertae sedis</taxon>
        <taxon>Microsporidia</taxon>
        <taxon>Pseudoloma</taxon>
    </lineage>
</organism>
<evidence type="ECO:0000313" key="2">
    <source>
        <dbReference type="EMBL" id="KRH93740.1"/>
    </source>
</evidence>
<protein>
    <submittedName>
        <fullName evidence="2">Uncharacterized protein</fullName>
    </submittedName>
</protein>
<keyword evidence="3" id="KW-1185">Reference proteome</keyword>